<dbReference type="Proteomes" id="UP000789920">
    <property type="component" value="Unassembled WGS sequence"/>
</dbReference>
<comment type="caution">
    <text evidence="1">The sequence shown here is derived from an EMBL/GenBank/DDBJ whole genome shotgun (WGS) entry which is preliminary data.</text>
</comment>
<dbReference type="EMBL" id="CAJVQC010095458">
    <property type="protein sequence ID" value="CAG8828409.1"/>
    <property type="molecule type" value="Genomic_DNA"/>
</dbReference>
<feature type="non-terminal residue" evidence="1">
    <location>
        <position position="1"/>
    </location>
</feature>
<protein>
    <submittedName>
        <fullName evidence="1">25946_t:CDS:1</fullName>
    </submittedName>
</protein>
<proteinExistence type="predicted"/>
<organism evidence="1 2">
    <name type="scientific">Racocetra persica</name>
    <dbReference type="NCBI Taxonomy" id="160502"/>
    <lineage>
        <taxon>Eukaryota</taxon>
        <taxon>Fungi</taxon>
        <taxon>Fungi incertae sedis</taxon>
        <taxon>Mucoromycota</taxon>
        <taxon>Glomeromycotina</taxon>
        <taxon>Glomeromycetes</taxon>
        <taxon>Diversisporales</taxon>
        <taxon>Gigasporaceae</taxon>
        <taxon>Racocetra</taxon>
    </lineage>
</organism>
<reference evidence="1" key="1">
    <citation type="submission" date="2021-06" db="EMBL/GenBank/DDBJ databases">
        <authorList>
            <person name="Kallberg Y."/>
            <person name="Tangrot J."/>
            <person name="Rosling A."/>
        </authorList>
    </citation>
    <scope>NUCLEOTIDE SEQUENCE</scope>
    <source>
        <strain evidence="1">MA461A</strain>
    </source>
</reference>
<evidence type="ECO:0000313" key="1">
    <source>
        <dbReference type="EMBL" id="CAG8828409.1"/>
    </source>
</evidence>
<keyword evidence="2" id="KW-1185">Reference proteome</keyword>
<name>A0ACA9S9D9_9GLOM</name>
<accession>A0ACA9S9D9</accession>
<feature type="non-terminal residue" evidence="1">
    <location>
        <position position="137"/>
    </location>
</feature>
<evidence type="ECO:0000313" key="2">
    <source>
        <dbReference type="Proteomes" id="UP000789920"/>
    </source>
</evidence>
<sequence length="137" mass="15812">DDLNDEIRIEICEKSIKRAEFVQSNTYISTSKKYPVYVEFYGIHYSIPIIQQKGHDKHIDEEVGKNSRIMILQNIHSFARPGELLVIMGPSGCEKTTLLNMLRDRTSKKNMEGTVKLNGHMPTKVSRYFVVYSTQDD</sequence>
<gene>
    <name evidence="1" type="ORF">RPERSI_LOCUS27237</name>
</gene>